<organism evidence="10 11">
    <name type="scientific">Labilibaculum manganireducens</name>
    <dbReference type="NCBI Taxonomy" id="1940525"/>
    <lineage>
        <taxon>Bacteria</taxon>
        <taxon>Pseudomonadati</taxon>
        <taxon>Bacteroidota</taxon>
        <taxon>Bacteroidia</taxon>
        <taxon>Marinilabiliales</taxon>
        <taxon>Marinifilaceae</taxon>
        <taxon>Labilibaculum</taxon>
    </lineage>
</organism>
<keyword evidence="1" id="KW-1003">Cell membrane</keyword>
<comment type="caution">
    <text evidence="10">The sequence shown here is derived from an EMBL/GenBank/DDBJ whole genome shotgun (WGS) entry which is preliminary data.</text>
</comment>
<dbReference type="Gene3D" id="3.90.550.10">
    <property type="entry name" value="Spore Coat Polysaccharide Biosynthesis Protein SpsA, Chain A"/>
    <property type="match status" value="1"/>
</dbReference>
<dbReference type="GO" id="GO:0099621">
    <property type="term" value="F:undecaprenyl-phosphate 4-deoxy-4-formamido-L-arabinose transferase activity"/>
    <property type="evidence" value="ECO:0007669"/>
    <property type="project" value="TreeGrafter"/>
</dbReference>
<dbReference type="InterPro" id="IPR001173">
    <property type="entry name" value="Glyco_trans_2-like"/>
</dbReference>
<dbReference type="SUPFAM" id="SSF53448">
    <property type="entry name" value="Nucleotide-diphospho-sugar transferases"/>
    <property type="match status" value="1"/>
</dbReference>
<evidence type="ECO:0000256" key="5">
    <source>
        <dbReference type="ARBA" id="ARBA00022985"/>
    </source>
</evidence>
<name>A0A2N3HXW7_9BACT</name>
<dbReference type="PANTHER" id="PTHR48090">
    <property type="entry name" value="UNDECAPRENYL-PHOSPHATE 4-DEOXY-4-FORMAMIDO-L-ARABINOSE TRANSFERASE-RELATED"/>
    <property type="match status" value="1"/>
</dbReference>
<keyword evidence="4 8" id="KW-0812">Transmembrane</keyword>
<dbReference type="CDD" id="cd04187">
    <property type="entry name" value="DPM1_like_bac"/>
    <property type="match status" value="1"/>
</dbReference>
<dbReference type="PANTHER" id="PTHR48090:SF3">
    <property type="entry name" value="UNDECAPRENYL-PHOSPHATE 4-DEOXY-4-FORMAMIDO-L-ARABINOSE TRANSFERASE"/>
    <property type="match status" value="1"/>
</dbReference>
<proteinExistence type="predicted"/>
<dbReference type="GO" id="GO:0005886">
    <property type="term" value="C:plasma membrane"/>
    <property type="evidence" value="ECO:0007669"/>
    <property type="project" value="TreeGrafter"/>
</dbReference>
<dbReference type="AlphaFoldDB" id="A0A2N3HXW7"/>
<evidence type="ECO:0000313" key="11">
    <source>
        <dbReference type="Proteomes" id="UP000233618"/>
    </source>
</evidence>
<dbReference type="EMBL" id="MVDE01000032">
    <property type="protein sequence ID" value="PKQ62916.1"/>
    <property type="molecule type" value="Genomic_DNA"/>
</dbReference>
<feature type="transmembrane region" description="Helical" evidence="8">
    <location>
        <begin position="265"/>
        <end position="285"/>
    </location>
</feature>
<keyword evidence="7 8" id="KW-0472">Membrane</keyword>
<dbReference type="InterPro" id="IPR029044">
    <property type="entry name" value="Nucleotide-diphossugar_trans"/>
</dbReference>
<evidence type="ECO:0000256" key="2">
    <source>
        <dbReference type="ARBA" id="ARBA00022676"/>
    </source>
</evidence>
<evidence type="ECO:0000256" key="4">
    <source>
        <dbReference type="ARBA" id="ARBA00022692"/>
    </source>
</evidence>
<keyword evidence="6 8" id="KW-1133">Transmembrane helix</keyword>
<protein>
    <submittedName>
        <fullName evidence="10">Glycosyltransferase</fullName>
    </submittedName>
</protein>
<reference evidence="10 11" key="1">
    <citation type="journal article" date="2017" name="Front. Microbiol.">
        <title>Labilibaculum manganireducens gen. nov., sp. nov. and Labilibaculum filiforme sp. nov., Novel Bacteroidetes Isolated from Subsurface Sediments of the Baltic Sea.</title>
        <authorList>
            <person name="Vandieken V."/>
            <person name="Marshall I.P."/>
            <person name="Niemann H."/>
            <person name="Engelen B."/>
            <person name="Cypionka H."/>
        </authorList>
    </citation>
    <scope>NUCLEOTIDE SEQUENCE [LARGE SCALE GENOMIC DNA]</scope>
    <source>
        <strain evidence="10 11">59.10-2M</strain>
    </source>
</reference>
<feature type="transmembrane region" description="Helical" evidence="8">
    <location>
        <begin position="231"/>
        <end position="253"/>
    </location>
</feature>
<dbReference type="InterPro" id="IPR050256">
    <property type="entry name" value="Glycosyltransferase_2"/>
</dbReference>
<keyword evidence="3 10" id="KW-0808">Transferase</keyword>
<keyword evidence="11" id="KW-1185">Reference proteome</keyword>
<evidence type="ECO:0000256" key="8">
    <source>
        <dbReference type="SAM" id="Phobius"/>
    </source>
</evidence>
<gene>
    <name evidence="10" type="ORF">BZG01_16675</name>
</gene>
<feature type="domain" description="Glycosyltransferase 2-like" evidence="9">
    <location>
        <begin position="5"/>
        <end position="165"/>
    </location>
</feature>
<dbReference type="RefSeq" id="WP_101310989.1">
    <property type="nucleotide sequence ID" value="NZ_MVDE01000032.1"/>
</dbReference>
<evidence type="ECO:0000259" key="9">
    <source>
        <dbReference type="Pfam" id="PF00535"/>
    </source>
</evidence>
<evidence type="ECO:0000256" key="7">
    <source>
        <dbReference type="ARBA" id="ARBA00023136"/>
    </source>
</evidence>
<evidence type="ECO:0000256" key="1">
    <source>
        <dbReference type="ARBA" id="ARBA00022475"/>
    </source>
</evidence>
<accession>A0A2N3HXW7</accession>
<dbReference type="GO" id="GO:0009103">
    <property type="term" value="P:lipopolysaccharide biosynthetic process"/>
    <property type="evidence" value="ECO:0007669"/>
    <property type="project" value="UniProtKB-KW"/>
</dbReference>
<keyword evidence="2" id="KW-0328">Glycosyltransferase</keyword>
<evidence type="ECO:0000313" key="10">
    <source>
        <dbReference type="EMBL" id="PKQ62916.1"/>
    </source>
</evidence>
<keyword evidence="5" id="KW-0448">Lipopolysaccharide biosynthesis</keyword>
<evidence type="ECO:0000256" key="3">
    <source>
        <dbReference type="ARBA" id="ARBA00022679"/>
    </source>
</evidence>
<evidence type="ECO:0000256" key="6">
    <source>
        <dbReference type="ARBA" id="ARBA00022989"/>
    </source>
</evidence>
<dbReference type="Proteomes" id="UP000233618">
    <property type="component" value="Unassembled WGS sequence"/>
</dbReference>
<dbReference type="Pfam" id="PF00535">
    <property type="entry name" value="Glycos_transf_2"/>
    <property type="match status" value="1"/>
</dbReference>
<sequence length="317" mass="35416">MKKLSLVICVYNEELNIAPLSEKIIQSLTDYEYEVIFVDDGSTDATRNNILNINDERFVMVQLRKNYGQSSALAAGISVATGEYIATLDGDLQNDPADIPMMLQLAEDGDWDLVAGIRSNRKDGLLLRLIPSKIANYLIRLLTKVDIKDYGCTLKVYKNEIAKELGLYGELHRFIPILASSNGASITQIPVKHHARQFGKTKYNLSRTFKVASDLILMVFLTRYMQKPMHIFGGLGILIFTIGAILNVYLLGLKIMGEDIWGKPILILALLMVLGGIQLITIGIISEIQMRTYYESQQKSPFKIKRIVSGKANSPAK</sequence>